<gene>
    <name evidence="6" type="ORF">WMSIL1_LOCUS4211</name>
</gene>
<keyword evidence="2" id="KW-0963">Cytoplasm</keyword>
<keyword evidence="7" id="KW-1185">Reference proteome</keyword>
<evidence type="ECO:0000256" key="3">
    <source>
        <dbReference type="ARBA" id="ARBA00023054"/>
    </source>
</evidence>
<dbReference type="GO" id="GO:0060271">
    <property type="term" value="P:cilium assembly"/>
    <property type="evidence" value="ECO:0007669"/>
    <property type="project" value="UniProtKB-UniRule"/>
</dbReference>
<comment type="subcellular location">
    <subcellularLocation>
        <location evidence="4">Cytoplasm</location>
        <location evidence="4">Cytoskeleton</location>
        <location evidence="4">Cilium axoneme</location>
    </subcellularLocation>
</comment>
<comment type="similarity">
    <text evidence="1 4">Belongs to the tektin family.</text>
</comment>
<evidence type="ECO:0000256" key="4">
    <source>
        <dbReference type="RuleBase" id="RU367040"/>
    </source>
</evidence>
<name>A0A564Y988_HYMDI</name>
<proteinExistence type="inferred from homology"/>
<dbReference type="Pfam" id="PF03148">
    <property type="entry name" value="Tektin"/>
    <property type="match status" value="1"/>
</dbReference>
<keyword evidence="4" id="KW-0969">Cilium</keyword>
<evidence type="ECO:0000256" key="5">
    <source>
        <dbReference type="SAM" id="Coils"/>
    </source>
</evidence>
<evidence type="ECO:0000256" key="2">
    <source>
        <dbReference type="ARBA" id="ARBA00022490"/>
    </source>
</evidence>
<dbReference type="GO" id="GO:0060294">
    <property type="term" value="P:cilium movement involved in cell motility"/>
    <property type="evidence" value="ECO:0007669"/>
    <property type="project" value="UniProtKB-UniRule"/>
</dbReference>
<dbReference type="EMBL" id="CABIJS010000122">
    <property type="protein sequence ID" value="VUZ43831.1"/>
    <property type="molecule type" value="Genomic_DNA"/>
</dbReference>
<evidence type="ECO:0000313" key="7">
    <source>
        <dbReference type="Proteomes" id="UP000321570"/>
    </source>
</evidence>
<keyword evidence="4" id="KW-0966">Cell projection</keyword>
<dbReference type="PANTHER" id="PTHR19960:SF12">
    <property type="entry name" value="TEKTIN-4"/>
    <property type="match status" value="1"/>
</dbReference>
<dbReference type="PANTHER" id="PTHR19960">
    <property type="entry name" value="TEKTIN"/>
    <property type="match status" value="1"/>
</dbReference>
<dbReference type="AlphaFoldDB" id="A0A564Y988"/>
<protein>
    <recommendedName>
        <fullName evidence="4">Tektin</fullName>
    </recommendedName>
</protein>
<evidence type="ECO:0000313" key="6">
    <source>
        <dbReference type="EMBL" id="VUZ43831.1"/>
    </source>
</evidence>
<dbReference type="GO" id="GO:0015630">
    <property type="term" value="C:microtubule cytoskeleton"/>
    <property type="evidence" value="ECO:0007669"/>
    <property type="project" value="UniProtKB-UniRule"/>
</dbReference>
<dbReference type="InterPro" id="IPR000435">
    <property type="entry name" value="Tektins"/>
</dbReference>
<dbReference type="InterPro" id="IPR048256">
    <property type="entry name" value="Tektin-like"/>
</dbReference>
<feature type="coiled-coil region" evidence="5">
    <location>
        <begin position="333"/>
        <end position="374"/>
    </location>
</feature>
<keyword evidence="4" id="KW-0282">Flagellum</keyword>
<dbReference type="PRINTS" id="PR00511">
    <property type="entry name" value="TEKTIN"/>
</dbReference>
<dbReference type="Proteomes" id="UP000321570">
    <property type="component" value="Unassembled WGS sequence"/>
</dbReference>
<reference evidence="6 7" key="1">
    <citation type="submission" date="2019-07" db="EMBL/GenBank/DDBJ databases">
        <authorList>
            <person name="Jastrzebski P J."/>
            <person name="Paukszto L."/>
            <person name="Jastrzebski P J."/>
        </authorList>
    </citation>
    <scope>NUCLEOTIDE SEQUENCE [LARGE SCALE GENOMIC DNA]</scope>
    <source>
        <strain evidence="6 7">WMS-il1</strain>
    </source>
</reference>
<sequence>MGFRSGRYTPAEARQNLQNRLLLPEKDVEISQKFRENSADLIYSTLEKTKSNFTNTTESFRNRLQDIHQWARELENEIKRSIEITDLLTKRKRELEISLKALDECLFLATDCVNARQRRFGEDLQQDEVEIQLLRELDMINKHIIFTKEAIESVNEQINKNREAKANMEKAWSDKHEADLLDSEAAHLSITSGNTQYYSGEARAWPQAAQSTPSSWVQHAQDLILVSEAQRKASCCLSDLVEKLLISTEKTIISQKDRVNAALLKRLEEYEFEKQELIGKLRKVCKEITKLERSIEELKSSKAEKEPYVKIVQTRLHLHNQRKGVENCRDQPQQLMLNELHDLEEMIDQLENQIQASIEKLKHLQDEQLVLERQIHMKNASIQVDREHCVRHRERYPSPLRLRGH</sequence>
<organism evidence="6 7">
    <name type="scientific">Hymenolepis diminuta</name>
    <name type="common">Rat tapeworm</name>
    <dbReference type="NCBI Taxonomy" id="6216"/>
    <lineage>
        <taxon>Eukaryota</taxon>
        <taxon>Metazoa</taxon>
        <taxon>Spiralia</taxon>
        <taxon>Lophotrochozoa</taxon>
        <taxon>Platyhelminthes</taxon>
        <taxon>Cestoda</taxon>
        <taxon>Eucestoda</taxon>
        <taxon>Cyclophyllidea</taxon>
        <taxon>Hymenolepididae</taxon>
        <taxon>Hymenolepis</taxon>
    </lineage>
</organism>
<accession>A0A564Y988</accession>
<dbReference type="GO" id="GO:0005634">
    <property type="term" value="C:nucleus"/>
    <property type="evidence" value="ECO:0007669"/>
    <property type="project" value="TreeGrafter"/>
</dbReference>
<dbReference type="GO" id="GO:0005930">
    <property type="term" value="C:axoneme"/>
    <property type="evidence" value="ECO:0007669"/>
    <property type="project" value="UniProtKB-SubCell"/>
</dbReference>
<evidence type="ECO:0000256" key="1">
    <source>
        <dbReference type="ARBA" id="ARBA00007209"/>
    </source>
</evidence>
<feature type="coiled-coil region" evidence="5">
    <location>
        <begin position="260"/>
        <end position="301"/>
    </location>
</feature>
<keyword evidence="3 5" id="KW-0175">Coiled coil</keyword>